<dbReference type="PANTHER" id="PTHR12598:SF0">
    <property type="entry name" value="COPPER HOMEOSTASIS PROTEIN CUTC HOMOLOG"/>
    <property type="match status" value="1"/>
</dbReference>
<dbReference type="Pfam" id="PF03932">
    <property type="entry name" value="CutC"/>
    <property type="match status" value="1"/>
</dbReference>
<dbReference type="PANTHER" id="PTHR12598">
    <property type="entry name" value="COPPER HOMEOSTASIS PROTEIN CUTC"/>
    <property type="match status" value="1"/>
</dbReference>
<gene>
    <name evidence="2" type="primary">cutC</name>
    <name evidence="3" type="ORF">XD92_0848</name>
</gene>
<accession>A0A101HIG3</accession>
<comment type="caution">
    <text evidence="3">The sequence shown here is derived from an EMBL/GenBank/DDBJ whole genome shotgun (WGS) entry which is preliminary data.</text>
</comment>
<evidence type="ECO:0000313" key="4">
    <source>
        <dbReference type="Proteomes" id="UP000053860"/>
    </source>
</evidence>
<dbReference type="GO" id="GO:0005507">
    <property type="term" value="F:copper ion binding"/>
    <property type="evidence" value="ECO:0007669"/>
    <property type="project" value="TreeGrafter"/>
</dbReference>
<dbReference type="PATRIC" id="fig|294710.3.peg.1186"/>
<dbReference type="FunFam" id="3.20.20.380:FF:000001">
    <property type="entry name" value="Copper homeostasis protein CutC"/>
    <property type="match status" value="1"/>
</dbReference>
<dbReference type="InterPro" id="IPR005627">
    <property type="entry name" value="CutC-like"/>
</dbReference>
<evidence type="ECO:0000256" key="2">
    <source>
        <dbReference type="HAMAP-Rule" id="MF_00795"/>
    </source>
</evidence>
<dbReference type="STRING" id="1123008.GCA_000380985_03148"/>
<keyword evidence="2" id="KW-0963">Cytoplasm</keyword>
<evidence type="ECO:0000256" key="1">
    <source>
        <dbReference type="ARBA" id="ARBA00007768"/>
    </source>
</evidence>
<dbReference type="HAMAP" id="MF_00795">
    <property type="entry name" value="CutC"/>
    <property type="match status" value="1"/>
</dbReference>
<name>A0A101HIG3_9BACT</name>
<comment type="similarity">
    <text evidence="1 2">Belongs to the CutC family.</text>
</comment>
<proteinExistence type="inferred from homology"/>
<sequence length="264" mass="29041">MSDTGNHSSWMTNDYKIEICANSVASCIEAQKGGAYRVELCSSLPEGGTTPSYGDIAMARELLQIKLNVIIRPRGGDFLYSDLEQQIMLKDIEIAGKLGADGVAIGCLTPEGEVDMACNRKLIQAAKGMSITFHRAFDMCRDPFESLERIIELGCDRILTSGQQPRAEQGIDLLNKLVEKAGERIIIMPGSGVNAQNIAKLAKETGAREFHLSARESTESGMIYRNPGLKMGSNMIMIDEYAQQVTSADKVRQTIKELRKYLNN</sequence>
<dbReference type="Proteomes" id="UP000053860">
    <property type="component" value="Unassembled WGS sequence"/>
</dbReference>
<reference evidence="4" key="1">
    <citation type="journal article" date="2015" name="MBio">
        <title>Genome-Resolved Metagenomic Analysis Reveals Roles for Candidate Phyla and Other Microbial Community Members in Biogeochemical Transformations in Oil Reservoirs.</title>
        <authorList>
            <person name="Hu P."/>
            <person name="Tom L."/>
            <person name="Singh A."/>
            <person name="Thomas B.C."/>
            <person name="Baker B.J."/>
            <person name="Piceno Y.M."/>
            <person name="Andersen G.L."/>
            <person name="Banfield J.F."/>
        </authorList>
    </citation>
    <scope>NUCLEOTIDE SEQUENCE [LARGE SCALE GENOMIC DNA]</scope>
</reference>
<dbReference type="EMBL" id="LGGN01000145">
    <property type="protein sequence ID" value="KUK77294.1"/>
    <property type="molecule type" value="Genomic_DNA"/>
</dbReference>
<protein>
    <recommendedName>
        <fullName evidence="2">PF03932 family protein CutC</fullName>
    </recommendedName>
</protein>
<comment type="subcellular location">
    <subcellularLocation>
        <location evidence="2">Cytoplasm</location>
    </subcellularLocation>
</comment>
<dbReference type="AlphaFoldDB" id="A0A101HIG3"/>
<dbReference type="SUPFAM" id="SSF110395">
    <property type="entry name" value="CutC-like"/>
    <property type="match status" value="1"/>
</dbReference>
<dbReference type="Gene3D" id="3.20.20.380">
    <property type="entry name" value="Copper homeostasis (CutC) domain"/>
    <property type="match status" value="1"/>
</dbReference>
<evidence type="ECO:0000313" key="3">
    <source>
        <dbReference type="EMBL" id="KUK77294.1"/>
    </source>
</evidence>
<comment type="caution">
    <text evidence="2">Once thought to be involved in copper homeostasis, experiments in E.coli have shown this is not the case.</text>
</comment>
<organism evidence="3 4">
    <name type="scientific">Proteiniphilum acetatigenes</name>
    <dbReference type="NCBI Taxonomy" id="294710"/>
    <lineage>
        <taxon>Bacteria</taxon>
        <taxon>Pseudomonadati</taxon>
        <taxon>Bacteroidota</taxon>
        <taxon>Bacteroidia</taxon>
        <taxon>Bacteroidales</taxon>
        <taxon>Dysgonomonadaceae</taxon>
        <taxon>Proteiniphilum</taxon>
    </lineage>
</organism>
<dbReference type="InterPro" id="IPR036822">
    <property type="entry name" value="CutC-like_dom_sf"/>
</dbReference>
<dbReference type="GO" id="GO:0005737">
    <property type="term" value="C:cytoplasm"/>
    <property type="evidence" value="ECO:0007669"/>
    <property type="project" value="UniProtKB-SubCell"/>
</dbReference>